<dbReference type="Gene3D" id="1.10.150.320">
    <property type="entry name" value="Photosystem II 12 kDa extrinsic protein"/>
    <property type="match status" value="1"/>
</dbReference>
<dbReference type="GO" id="GO:0015627">
    <property type="term" value="C:type II protein secretion system complex"/>
    <property type="evidence" value="ECO:0007669"/>
    <property type="project" value="TreeGrafter"/>
</dbReference>
<keyword evidence="4" id="KW-0675">Receptor</keyword>
<dbReference type="Pfam" id="PF12836">
    <property type="entry name" value="HHH_3"/>
    <property type="match status" value="1"/>
</dbReference>
<dbReference type="InterPro" id="IPR019554">
    <property type="entry name" value="Soluble_ligand-bd"/>
</dbReference>
<dbReference type="GO" id="GO:0003677">
    <property type="term" value="F:DNA binding"/>
    <property type="evidence" value="ECO:0007669"/>
    <property type="project" value="InterPro"/>
</dbReference>
<dbReference type="Proteomes" id="UP000264006">
    <property type="component" value="Chromosome"/>
</dbReference>
<dbReference type="Pfam" id="PF10531">
    <property type="entry name" value="SLBB"/>
    <property type="match status" value="1"/>
</dbReference>
<feature type="domain" description="Helix-hairpin-helix DNA-binding motif class 1" evidence="3">
    <location>
        <begin position="183"/>
        <end position="202"/>
    </location>
</feature>
<dbReference type="PANTHER" id="PTHR21180">
    <property type="entry name" value="ENDONUCLEASE/EXONUCLEASE/PHOSPHATASE FAMILY DOMAIN-CONTAINING PROTEIN 1"/>
    <property type="match status" value="1"/>
</dbReference>
<evidence type="ECO:0000256" key="2">
    <source>
        <dbReference type="SAM" id="Phobius"/>
    </source>
</evidence>
<gene>
    <name evidence="4" type="ORF">DVS28_a1601</name>
</gene>
<dbReference type="RefSeq" id="WP_216826469.1">
    <property type="nucleotide sequence ID" value="NZ_CP031165.1"/>
</dbReference>
<dbReference type="SUPFAM" id="SSF47781">
    <property type="entry name" value="RuvA domain 2-like"/>
    <property type="match status" value="1"/>
</dbReference>
<dbReference type="AlphaFoldDB" id="A0A346XVP6"/>
<evidence type="ECO:0000313" key="5">
    <source>
        <dbReference type="Proteomes" id="UP000264006"/>
    </source>
</evidence>
<accession>A0A346XVP6</accession>
<feature type="region of interest" description="Disordered" evidence="1">
    <location>
        <begin position="56"/>
        <end position="88"/>
    </location>
</feature>
<feature type="domain" description="Helix-hairpin-helix DNA-binding motif class 1" evidence="3">
    <location>
        <begin position="213"/>
        <end position="232"/>
    </location>
</feature>
<organism evidence="4 5">
    <name type="scientific">Euzebya pacifica</name>
    <dbReference type="NCBI Taxonomy" id="1608957"/>
    <lineage>
        <taxon>Bacteria</taxon>
        <taxon>Bacillati</taxon>
        <taxon>Actinomycetota</taxon>
        <taxon>Nitriliruptoria</taxon>
        <taxon>Euzebyales</taxon>
    </lineage>
</organism>
<proteinExistence type="predicted"/>
<reference evidence="4 5" key="1">
    <citation type="submission" date="2018-09" db="EMBL/GenBank/DDBJ databases">
        <title>Complete genome sequence of Euzebya sp. DY32-46 isolated from seawater of Pacific Ocean.</title>
        <authorList>
            <person name="Xu L."/>
            <person name="Wu Y.-H."/>
            <person name="Xu X.-W."/>
        </authorList>
    </citation>
    <scope>NUCLEOTIDE SEQUENCE [LARGE SCALE GENOMIC DNA]</scope>
    <source>
        <strain evidence="4 5">DY32-46</strain>
    </source>
</reference>
<evidence type="ECO:0000259" key="3">
    <source>
        <dbReference type="SMART" id="SM00278"/>
    </source>
</evidence>
<dbReference type="EMBL" id="CP031165">
    <property type="protein sequence ID" value="AXV06293.1"/>
    <property type="molecule type" value="Genomic_DNA"/>
</dbReference>
<sequence length="235" mass="23137">MGSDGWTEVARRAGMTPAEVAALVVLLLGAVSLTVVVWWNGTDRSPGPGQAPIAIVGAGDAGSTTAPADRTSGQDAGADDPPAPGSDPTATVVVDVAGLVLRPGLVELPAGSRVADALVAAGGAVDPADTSVLNLARILVDGEQVVVTDGTAPPPVAAGPGGGPDGPTLLADGRLDLNAATVEDLQSLPGVGPVTAERIVARRDELGGFSDVVQLLEVSGIGPARFADLESRVGV</sequence>
<dbReference type="InterPro" id="IPR051675">
    <property type="entry name" value="Endo/Exo/Phosphatase_dom_1"/>
</dbReference>
<dbReference type="SMART" id="SM00278">
    <property type="entry name" value="HhH1"/>
    <property type="match status" value="2"/>
</dbReference>
<keyword evidence="5" id="KW-1185">Reference proteome</keyword>
<protein>
    <submittedName>
        <fullName evidence="4">Late competence protein ComEA, DNA receptor</fullName>
    </submittedName>
</protein>
<evidence type="ECO:0000256" key="1">
    <source>
        <dbReference type="SAM" id="MobiDB-lite"/>
    </source>
</evidence>
<keyword evidence="2" id="KW-0812">Transmembrane</keyword>
<keyword evidence="2" id="KW-1133">Transmembrane helix</keyword>
<dbReference type="GO" id="GO:0015628">
    <property type="term" value="P:protein secretion by the type II secretion system"/>
    <property type="evidence" value="ECO:0007669"/>
    <property type="project" value="TreeGrafter"/>
</dbReference>
<feature type="compositionally biased region" description="Low complexity" evidence="1">
    <location>
        <begin position="75"/>
        <end position="88"/>
    </location>
</feature>
<dbReference type="InterPro" id="IPR003583">
    <property type="entry name" value="Hlx-hairpin-Hlx_DNA-bd_motif"/>
</dbReference>
<feature type="transmembrane region" description="Helical" evidence="2">
    <location>
        <begin position="20"/>
        <end position="39"/>
    </location>
</feature>
<name>A0A346XVP6_9ACTN</name>
<dbReference type="InterPro" id="IPR010994">
    <property type="entry name" value="RuvA_2-like"/>
</dbReference>
<feature type="compositionally biased region" description="Polar residues" evidence="1">
    <location>
        <begin position="62"/>
        <end position="74"/>
    </location>
</feature>
<dbReference type="KEGG" id="euz:DVS28_a1601"/>
<keyword evidence="2" id="KW-0472">Membrane</keyword>
<evidence type="ECO:0000313" key="4">
    <source>
        <dbReference type="EMBL" id="AXV06293.1"/>
    </source>
</evidence>
<dbReference type="PANTHER" id="PTHR21180:SF32">
    <property type="entry name" value="ENDONUCLEASE_EXONUCLEASE_PHOSPHATASE FAMILY DOMAIN-CONTAINING PROTEIN 1"/>
    <property type="match status" value="1"/>
</dbReference>
<dbReference type="GO" id="GO:0006281">
    <property type="term" value="P:DNA repair"/>
    <property type="evidence" value="ECO:0007669"/>
    <property type="project" value="InterPro"/>
</dbReference>